<accession>A0A9Q3HQH1</accession>
<sequence length="136" mass="15460">MLITLLYLQTKLTVPQDASVDIYKASQEASKSSLKDKEYQILADLWKNCMNSYLTVSKFLGHRNTCKLLIGWNSLMEKKKMMLLTEELRKNNPSPPKQVQKPAPISRSRNSNMKKQQQAQNKGKGNSPATKPYSQG</sequence>
<reference evidence="2" key="1">
    <citation type="submission" date="2021-03" db="EMBL/GenBank/DDBJ databases">
        <title>Draft genome sequence of rust myrtle Austropuccinia psidii MF-1, a brazilian biotype.</title>
        <authorList>
            <person name="Quecine M.C."/>
            <person name="Pachon D.M.R."/>
            <person name="Bonatelli M.L."/>
            <person name="Correr F.H."/>
            <person name="Franceschini L.M."/>
            <person name="Leite T.F."/>
            <person name="Margarido G.R.A."/>
            <person name="Almeida C.A."/>
            <person name="Ferrarezi J.A."/>
            <person name="Labate C.A."/>
        </authorList>
    </citation>
    <scope>NUCLEOTIDE SEQUENCE</scope>
    <source>
        <strain evidence="2">MF-1</strain>
    </source>
</reference>
<proteinExistence type="predicted"/>
<keyword evidence="3" id="KW-1185">Reference proteome</keyword>
<protein>
    <submittedName>
        <fullName evidence="2">Uncharacterized protein</fullName>
    </submittedName>
</protein>
<feature type="region of interest" description="Disordered" evidence="1">
    <location>
        <begin position="86"/>
        <end position="136"/>
    </location>
</feature>
<name>A0A9Q3HQH1_9BASI</name>
<dbReference type="EMBL" id="AVOT02021392">
    <property type="protein sequence ID" value="MBW0510190.1"/>
    <property type="molecule type" value="Genomic_DNA"/>
</dbReference>
<organism evidence="2 3">
    <name type="scientific">Austropuccinia psidii MF-1</name>
    <dbReference type="NCBI Taxonomy" id="1389203"/>
    <lineage>
        <taxon>Eukaryota</taxon>
        <taxon>Fungi</taxon>
        <taxon>Dikarya</taxon>
        <taxon>Basidiomycota</taxon>
        <taxon>Pucciniomycotina</taxon>
        <taxon>Pucciniomycetes</taxon>
        <taxon>Pucciniales</taxon>
        <taxon>Sphaerophragmiaceae</taxon>
        <taxon>Austropuccinia</taxon>
    </lineage>
</organism>
<comment type="caution">
    <text evidence="2">The sequence shown here is derived from an EMBL/GenBank/DDBJ whole genome shotgun (WGS) entry which is preliminary data.</text>
</comment>
<evidence type="ECO:0000256" key="1">
    <source>
        <dbReference type="SAM" id="MobiDB-lite"/>
    </source>
</evidence>
<gene>
    <name evidence="2" type="ORF">O181_049905</name>
</gene>
<feature type="compositionally biased region" description="Low complexity" evidence="1">
    <location>
        <begin position="110"/>
        <end position="127"/>
    </location>
</feature>
<dbReference type="AlphaFoldDB" id="A0A9Q3HQH1"/>
<evidence type="ECO:0000313" key="3">
    <source>
        <dbReference type="Proteomes" id="UP000765509"/>
    </source>
</evidence>
<evidence type="ECO:0000313" key="2">
    <source>
        <dbReference type="EMBL" id="MBW0510190.1"/>
    </source>
</evidence>
<dbReference type="Proteomes" id="UP000765509">
    <property type="component" value="Unassembled WGS sequence"/>
</dbReference>